<comment type="caution">
    <text evidence="2">The sequence shown here is derived from an EMBL/GenBank/DDBJ whole genome shotgun (WGS) entry which is preliminary data.</text>
</comment>
<dbReference type="AlphaFoldDB" id="A0A9D4ZAN5"/>
<keyword evidence="3" id="KW-1185">Reference proteome</keyword>
<evidence type="ECO:0000256" key="1">
    <source>
        <dbReference type="SAM" id="MobiDB-lite"/>
    </source>
</evidence>
<evidence type="ECO:0008006" key="4">
    <source>
        <dbReference type="Google" id="ProtNLM"/>
    </source>
</evidence>
<feature type="compositionally biased region" description="Basic residues" evidence="1">
    <location>
        <begin position="1"/>
        <end position="11"/>
    </location>
</feature>
<dbReference type="InterPro" id="IPR051105">
    <property type="entry name" value="WWC/KIBRA_Hippo_Reg"/>
</dbReference>
<gene>
    <name evidence="2" type="ORF">GOP47_0016349</name>
</gene>
<evidence type="ECO:0000313" key="3">
    <source>
        <dbReference type="Proteomes" id="UP000886520"/>
    </source>
</evidence>
<dbReference type="InterPro" id="IPR036020">
    <property type="entry name" value="WW_dom_sf"/>
</dbReference>
<dbReference type="Proteomes" id="UP000886520">
    <property type="component" value="Chromosome 16"/>
</dbReference>
<protein>
    <recommendedName>
        <fullName evidence="4">WW domain-containing protein</fullName>
    </recommendedName>
</protein>
<reference evidence="2" key="1">
    <citation type="submission" date="2021-01" db="EMBL/GenBank/DDBJ databases">
        <title>Adiantum capillus-veneris genome.</title>
        <authorList>
            <person name="Fang Y."/>
            <person name="Liao Q."/>
        </authorList>
    </citation>
    <scope>NUCLEOTIDE SEQUENCE</scope>
    <source>
        <strain evidence="2">H3</strain>
        <tissue evidence="2">Leaf</tissue>
    </source>
</reference>
<dbReference type="EMBL" id="JABFUD020000016">
    <property type="protein sequence ID" value="KAI5068004.1"/>
    <property type="molecule type" value="Genomic_DNA"/>
</dbReference>
<evidence type="ECO:0000313" key="2">
    <source>
        <dbReference type="EMBL" id="KAI5068004.1"/>
    </source>
</evidence>
<feature type="region of interest" description="Disordered" evidence="1">
    <location>
        <begin position="1"/>
        <end position="21"/>
    </location>
</feature>
<dbReference type="PANTHER" id="PTHR14791:SF39">
    <property type="entry name" value="OS12G0233100 PROTEIN"/>
    <property type="match status" value="1"/>
</dbReference>
<dbReference type="PANTHER" id="PTHR14791">
    <property type="entry name" value="BOMB/KIRA PROTEINS"/>
    <property type="match status" value="1"/>
</dbReference>
<name>A0A9D4ZAN5_ADICA</name>
<dbReference type="SUPFAM" id="SSF51045">
    <property type="entry name" value="WW domain"/>
    <property type="match status" value="1"/>
</dbReference>
<organism evidence="2 3">
    <name type="scientific">Adiantum capillus-veneris</name>
    <name type="common">Maidenhair fern</name>
    <dbReference type="NCBI Taxonomy" id="13818"/>
    <lineage>
        <taxon>Eukaryota</taxon>
        <taxon>Viridiplantae</taxon>
        <taxon>Streptophyta</taxon>
        <taxon>Embryophyta</taxon>
        <taxon>Tracheophyta</taxon>
        <taxon>Polypodiopsida</taxon>
        <taxon>Polypodiidae</taxon>
        <taxon>Polypodiales</taxon>
        <taxon>Pteridineae</taxon>
        <taxon>Pteridaceae</taxon>
        <taxon>Vittarioideae</taxon>
        <taxon>Adiantum</taxon>
    </lineage>
</organism>
<dbReference type="OrthoDB" id="1424894at2759"/>
<sequence length="193" mass="20982">MESSCLRKRKREAAAEHELEQSHVVGLQEVSHPEESIDLHHDCPQLPPGWEQCLDLQSGQMYVVNAATQTRVPCNPQYNLLKELAAGQGMKLGFDLEMKLPSSAMNFGGMPGFPYGNKLLRDPAAQPLGSVSLSSSLSPNGGIISSPDMSMATTVCLQCHTFVMVSRESPHCPRCKNLCNVNFLPMCPGNAQA</sequence>
<accession>A0A9D4ZAN5</accession>
<proteinExistence type="predicted"/>
<feature type="compositionally biased region" description="Basic and acidic residues" evidence="1">
    <location>
        <begin position="12"/>
        <end position="21"/>
    </location>
</feature>